<dbReference type="InterPro" id="IPR015919">
    <property type="entry name" value="Cadherin-like_sf"/>
</dbReference>
<feature type="compositionally biased region" description="Polar residues" evidence="1">
    <location>
        <begin position="666"/>
        <end position="675"/>
    </location>
</feature>
<feature type="compositionally biased region" description="Basic and acidic residues" evidence="1">
    <location>
        <begin position="752"/>
        <end position="761"/>
    </location>
</feature>
<sequence length="1077" mass="116760">MASRALIILFAIYGPSSNAVPTVAFPINSQVPPAARVLIPFSYAFPISTFQSDLPMIYTLSSGPTWLSLDSTSRILSGTPSLEDAGTHTVTGVPISLTASDSTGSITLNATLVVSKNSAPSVRIPASRLVSSGAFSAPSTLLYHPSTPFSFSLQPGTFANDDGGTAFNYYAITSDNTPLPSWIKFDRNSLSFAGQTPDYQSLIQPPQTFGIQLIASDIEGFGGSSLYFDVEVGVHLFAFKNAESVINGTIGERINFDGLLGDLELDSKPAKVSDLVAISANTPSWMTFNNSTFALIGTVPADAISSDITVQVTDIYGDSADALVHVYITAPLFTKSIGDLNATIGSTFSYDLGAYLTNKSDTILTAEIVPQQYSISFNPQTFILAGQISPSTQPSALVVTLSATSKTHQISDSRFFRLLLNADAMTTISTSARHSSIRSPSPTSKVPATSKTSEAEPSAAKSHKVLSTRIMLAIAIPFGTLFLAILLAFCCFFQRRHVAKKQKEFGKIEKRSISSPLDARPSVAESFHTLEPVPSIPPPPLLQLNMSGFGVQRGARPGAVLGPISGAETSEKDRRGNVEVNNRARRSQTMSALVDPGMSRLMNSHISSLGYRVRSKSNNSLSDYSWRNTQESGYPTLRSSGTGSSQTHDLARRYSNYSRKGHTRHSTILLSSTPSDAARQSVPPSLPREESILNLQNSNFPLSSLDSFSALEKRGTFLDVNEDMPSVLPSKEVPIPTRSTKRQSKVTSTMNRPRDVGHSRAEPLFSSTCNTAKRRSIGHGQDWSESRNLARDSKTWLTIATSIENENRRSLAGASSTYEDRRPVSMSPRKTIRAVTKSPSIAPDSIILSESSGNSRLSRPVSRRVGSSPFFGGSSLRNSGKVTKKHLRTSYADSPTVPEEAIMDSLEETINRGLREMSDETDPRDSRSMSFGMAREGTRQLRSYIQSHLGARMRTRSSVRSFESRDSRFDSAPGEMAQMAKSPEKESRNNDGVWEDYSFSEGSLETSRSGREEESDMGRRGDAGIGTSISKSTPSSPDIDRATRAMDGVGRRPGSVDARDVRRLDTRRGVMDYTAYI</sequence>
<evidence type="ECO:0000259" key="4">
    <source>
        <dbReference type="SMART" id="SM00736"/>
    </source>
</evidence>
<feature type="compositionally biased region" description="Basic and acidic residues" evidence="1">
    <location>
        <begin position="1008"/>
        <end position="1022"/>
    </location>
</feature>
<feature type="region of interest" description="Disordered" evidence="1">
    <location>
        <begin position="728"/>
        <end position="762"/>
    </location>
</feature>
<dbReference type="AlphaFoldDB" id="A0A1E1KGX7"/>
<feature type="region of interest" description="Disordered" evidence="1">
    <location>
        <begin position="808"/>
        <end position="894"/>
    </location>
</feature>
<evidence type="ECO:0000313" key="6">
    <source>
        <dbReference type="Proteomes" id="UP000178912"/>
    </source>
</evidence>
<dbReference type="Pfam" id="PF05345">
    <property type="entry name" value="He_PIG"/>
    <property type="match status" value="3"/>
</dbReference>
<evidence type="ECO:0000313" key="5">
    <source>
        <dbReference type="EMBL" id="CZS96004.1"/>
    </source>
</evidence>
<dbReference type="GO" id="GO:0016020">
    <property type="term" value="C:membrane"/>
    <property type="evidence" value="ECO:0007669"/>
    <property type="project" value="InterPro"/>
</dbReference>
<dbReference type="Gene3D" id="2.60.40.10">
    <property type="entry name" value="Immunoglobulins"/>
    <property type="match status" value="3"/>
</dbReference>
<feature type="compositionally biased region" description="Low complexity" evidence="1">
    <location>
        <begin position="855"/>
        <end position="869"/>
    </location>
</feature>
<gene>
    <name evidence="5" type="ORF">RAG0_05489</name>
</gene>
<evidence type="ECO:0000256" key="2">
    <source>
        <dbReference type="SAM" id="Phobius"/>
    </source>
</evidence>
<reference evidence="6" key="1">
    <citation type="submission" date="2016-03" db="EMBL/GenBank/DDBJ databases">
        <authorList>
            <person name="Guldener U."/>
        </authorList>
    </citation>
    <scope>NUCLEOTIDE SEQUENCE [LARGE SCALE GENOMIC DNA]</scope>
    <source>
        <strain evidence="6">04CH-RAC-A.6.1</strain>
    </source>
</reference>
<feature type="signal peptide" evidence="3">
    <location>
        <begin position="1"/>
        <end position="19"/>
    </location>
</feature>
<dbReference type="InterPro" id="IPR013783">
    <property type="entry name" value="Ig-like_fold"/>
</dbReference>
<dbReference type="Proteomes" id="UP000178912">
    <property type="component" value="Unassembled WGS sequence"/>
</dbReference>
<keyword evidence="6" id="KW-1185">Reference proteome</keyword>
<feature type="chain" id="PRO_5009445995" description="Dystroglycan-type cadherin-like domain-containing protein" evidence="3">
    <location>
        <begin position="20"/>
        <end position="1077"/>
    </location>
</feature>
<keyword evidence="3" id="KW-0732">Signal</keyword>
<accession>A0A1E1KGX7</accession>
<evidence type="ECO:0000256" key="1">
    <source>
        <dbReference type="SAM" id="MobiDB-lite"/>
    </source>
</evidence>
<keyword evidence="2" id="KW-0812">Transmembrane</keyword>
<feature type="domain" description="Dystroglycan-type cadherin-like" evidence="4">
    <location>
        <begin position="22"/>
        <end position="120"/>
    </location>
</feature>
<feature type="region of interest" description="Disordered" evidence="1">
    <location>
        <begin position="655"/>
        <end position="684"/>
    </location>
</feature>
<feature type="compositionally biased region" description="Polar residues" evidence="1">
    <location>
        <begin position="1027"/>
        <end position="1036"/>
    </location>
</feature>
<feature type="domain" description="Dystroglycan-type cadherin-like" evidence="4">
    <location>
        <begin position="140"/>
        <end position="239"/>
    </location>
</feature>
<feature type="compositionally biased region" description="Polar residues" evidence="1">
    <location>
        <begin position="431"/>
        <end position="452"/>
    </location>
</feature>
<feature type="transmembrane region" description="Helical" evidence="2">
    <location>
        <begin position="470"/>
        <end position="493"/>
    </location>
</feature>
<dbReference type="SMART" id="SM00736">
    <property type="entry name" value="CADG"/>
    <property type="match status" value="2"/>
</dbReference>
<dbReference type="EMBL" id="FJUX01000025">
    <property type="protein sequence ID" value="CZS96004.1"/>
    <property type="molecule type" value="Genomic_DNA"/>
</dbReference>
<feature type="region of interest" description="Disordered" evidence="1">
    <location>
        <begin position="431"/>
        <end position="460"/>
    </location>
</feature>
<protein>
    <recommendedName>
        <fullName evidence="4">Dystroglycan-type cadherin-like domain-containing protein</fullName>
    </recommendedName>
</protein>
<name>A0A1E1KGX7_9HELO</name>
<feature type="region of interest" description="Disordered" evidence="1">
    <location>
        <begin position="949"/>
        <end position="1061"/>
    </location>
</feature>
<dbReference type="OrthoDB" id="41532at2759"/>
<keyword evidence="2" id="KW-1133">Transmembrane helix</keyword>
<feature type="region of interest" description="Disordered" evidence="1">
    <location>
        <begin position="562"/>
        <end position="596"/>
    </location>
</feature>
<proteinExistence type="predicted"/>
<organism evidence="5 6">
    <name type="scientific">Rhynchosporium agropyri</name>
    <dbReference type="NCBI Taxonomy" id="914238"/>
    <lineage>
        <taxon>Eukaryota</taxon>
        <taxon>Fungi</taxon>
        <taxon>Dikarya</taxon>
        <taxon>Ascomycota</taxon>
        <taxon>Pezizomycotina</taxon>
        <taxon>Leotiomycetes</taxon>
        <taxon>Helotiales</taxon>
        <taxon>Ploettnerulaceae</taxon>
        <taxon>Rhynchosporium</taxon>
    </lineage>
</organism>
<dbReference type="InterPro" id="IPR006644">
    <property type="entry name" value="Cadg"/>
</dbReference>
<dbReference type="SUPFAM" id="SSF49313">
    <property type="entry name" value="Cadherin-like"/>
    <property type="match status" value="3"/>
</dbReference>
<keyword evidence="2" id="KW-0472">Membrane</keyword>
<dbReference type="GO" id="GO:0005509">
    <property type="term" value="F:calcium ion binding"/>
    <property type="evidence" value="ECO:0007669"/>
    <property type="project" value="InterPro"/>
</dbReference>
<evidence type="ECO:0000256" key="3">
    <source>
        <dbReference type="SAM" id="SignalP"/>
    </source>
</evidence>